<name>A0A9D2J221_9BACE</name>
<dbReference type="Pfam" id="PF08800">
    <property type="entry name" value="BT4734-like_N"/>
    <property type="match status" value="1"/>
</dbReference>
<accession>A0A9D2J221</accession>
<sequence length="189" mass="21882">MSFGISNNVRSRAVRTCTPELFWKAVRSEYVARVCAGIADAWEQWKRGELSREEYEEVKNREKRRLPVFTFHATFTGGRRLNAEAVPSGLCLYDIDHLEAPREYFAHVVEERVRELGIVLAHVTPSKEGLRFVFIIPAGMSLAEAQEWMSRQLNDPNYDRSVKDLARSSFAVPEEYFLYIDEEGLFNEK</sequence>
<dbReference type="AlphaFoldDB" id="A0A9D2J221"/>
<feature type="non-terminal residue" evidence="2">
    <location>
        <position position="189"/>
    </location>
</feature>
<organism evidence="2 3">
    <name type="scientific">Candidatus Bacteroides merdigallinarum</name>
    <dbReference type="NCBI Taxonomy" id="2838473"/>
    <lineage>
        <taxon>Bacteria</taxon>
        <taxon>Pseudomonadati</taxon>
        <taxon>Bacteroidota</taxon>
        <taxon>Bacteroidia</taxon>
        <taxon>Bacteroidales</taxon>
        <taxon>Bacteroidaceae</taxon>
        <taxon>Bacteroides</taxon>
    </lineage>
</organism>
<reference evidence="2" key="2">
    <citation type="submission" date="2021-04" db="EMBL/GenBank/DDBJ databases">
        <authorList>
            <person name="Gilroy R."/>
        </authorList>
    </citation>
    <scope>NUCLEOTIDE SEQUENCE</scope>
    <source>
        <strain evidence="2">ChiHjej9B8-1298</strain>
    </source>
</reference>
<gene>
    <name evidence="2" type="ORF">H9814_07595</name>
</gene>
<dbReference type="EMBL" id="DXBX01000059">
    <property type="protein sequence ID" value="HIZ33382.1"/>
    <property type="molecule type" value="Genomic_DNA"/>
</dbReference>
<evidence type="ECO:0000259" key="1">
    <source>
        <dbReference type="Pfam" id="PF08800"/>
    </source>
</evidence>
<feature type="domain" description="BT4734-like N-terminal" evidence="1">
    <location>
        <begin position="62"/>
        <end position="136"/>
    </location>
</feature>
<dbReference type="InterPro" id="IPR014907">
    <property type="entry name" value="BT4734-like_N"/>
</dbReference>
<reference evidence="2" key="1">
    <citation type="journal article" date="2021" name="PeerJ">
        <title>Extensive microbial diversity within the chicken gut microbiome revealed by metagenomics and culture.</title>
        <authorList>
            <person name="Gilroy R."/>
            <person name="Ravi A."/>
            <person name="Getino M."/>
            <person name="Pursley I."/>
            <person name="Horton D.L."/>
            <person name="Alikhan N.F."/>
            <person name="Baker D."/>
            <person name="Gharbi K."/>
            <person name="Hall N."/>
            <person name="Watson M."/>
            <person name="Adriaenssens E.M."/>
            <person name="Foster-Nyarko E."/>
            <person name="Jarju S."/>
            <person name="Secka A."/>
            <person name="Antonio M."/>
            <person name="Oren A."/>
            <person name="Chaudhuri R.R."/>
            <person name="La Ragione R."/>
            <person name="Hildebrand F."/>
            <person name="Pallen M.J."/>
        </authorList>
    </citation>
    <scope>NUCLEOTIDE SEQUENCE</scope>
    <source>
        <strain evidence="2">ChiHjej9B8-1298</strain>
    </source>
</reference>
<comment type="caution">
    <text evidence="2">The sequence shown here is derived from an EMBL/GenBank/DDBJ whole genome shotgun (WGS) entry which is preliminary data.</text>
</comment>
<dbReference type="Proteomes" id="UP000824028">
    <property type="component" value="Unassembled WGS sequence"/>
</dbReference>
<evidence type="ECO:0000313" key="3">
    <source>
        <dbReference type="Proteomes" id="UP000824028"/>
    </source>
</evidence>
<proteinExistence type="predicted"/>
<evidence type="ECO:0000313" key="2">
    <source>
        <dbReference type="EMBL" id="HIZ33382.1"/>
    </source>
</evidence>
<protein>
    <submittedName>
        <fullName evidence="2">VirE protein</fullName>
    </submittedName>
</protein>